<dbReference type="InterPro" id="IPR020864">
    <property type="entry name" value="MACPF"/>
</dbReference>
<dbReference type="PANTHER" id="PTHR45742:SF8">
    <property type="entry name" value="FLOCCULATION PROTEIN FLO11"/>
    <property type="match status" value="1"/>
</dbReference>
<keyword evidence="2" id="KW-0964">Secreted</keyword>
<evidence type="ECO:0000259" key="5">
    <source>
        <dbReference type="PROSITE" id="PS51412"/>
    </source>
</evidence>
<dbReference type="AlphaFoldDB" id="A0A0D3KEV1"/>
<dbReference type="SMART" id="SM00457">
    <property type="entry name" value="MACPF"/>
    <property type="match status" value="1"/>
</dbReference>
<dbReference type="GO" id="GO:0005576">
    <property type="term" value="C:extracellular region"/>
    <property type="evidence" value="ECO:0007669"/>
    <property type="project" value="UniProtKB-SubCell"/>
</dbReference>
<dbReference type="Proteomes" id="UP000013827">
    <property type="component" value="Unassembled WGS sequence"/>
</dbReference>
<dbReference type="HOGENOM" id="CLU_502936_0_0_1"/>
<reference evidence="6" key="2">
    <citation type="submission" date="2024-10" db="UniProtKB">
        <authorList>
            <consortium name="EnsemblProtists"/>
        </authorList>
    </citation>
    <scope>IDENTIFICATION</scope>
</reference>
<dbReference type="PROSITE" id="PS51412">
    <property type="entry name" value="MACPF_2"/>
    <property type="match status" value="1"/>
</dbReference>
<dbReference type="KEGG" id="ehx:EMIHUDRAFT_201992"/>
<comment type="subcellular location">
    <subcellularLocation>
        <location evidence="1">Secreted</location>
    </subcellularLocation>
</comment>
<proteinExistence type="predicted"/>
<dbReference type="GO" id="GO:0031640">
    <property type="term" value="P:killing of cells of another organism"/>
    <property type="evidence" value="ECO:0007669"/>
    <property type="project" value="UniProtKB-KW"/>
</dbReference>
<dbReference type="PaxDb" id="2903-EOD34286"/>
<dbReference type="PANTHER" id="PTHR45742">
    <property type="entry name" value="COMPLEMENT COMPONENT C6"/>
    <property type="match status" value="1"/>
</dbReference>
<dbReference type="STRING" id="2903.R1FFI4"/>
<protein>
    <recommendedName>
        <fullName evidence="5">MACPF domain-containing protein</fullName>
    </recommendedName>
</protein>
<sequence length="542" mass="60491">MVATILTALAFAVKPAGITKLGSGYDVILGNPLSTEGPDPGFKTSPIFELSYEDGDTTPDDKNWEMPDGSHIDSTMDACQSTFTSKIMSGTKSYQKHLQESASVEGEGWGAKFKASADFKKQESTDSSQRTVTVMSDAFCEVYSARLMLASGPKLSDHFIAAVAGLPDAYDKDMYYHFIKDWGTHFVGYMLMGGRYGKHHYFTEFGFAQMESHDLDIKAAASVSAFGFSGGASASRATAEEQKRSFEEKRTSDDAYSIGGEFSNNTSVWMARVRDNPMPVHIELKEIVSVFDTEYGMPESSAAKKGNMVKAMEEYCTNYKDMNYDMISNCYEPEDDPRLHLPILSKYVYTMKKYDGPPGHFWKDRQYHYLKKHDVSCEPSEGNFAVARPVGALNSFLLVSPPPPPPSSPSSSPPKKRVNFAYRCVKPTVEELSAAEKKTTVPNDYGNDYRYLDRHNVSCGEGTVLSQFKLVKLEDQVHYDFTCRDWPKLDQSMHHVACEGHEALQQFKLLTYSEEDKIQYEYRCCDLSMAAATAANTSSCLK</sequence>
<organism evidence="6 7">
    <name type="scientific">Emiliania huxleyi (strain CCMP1516)</name>
    <dbReference type="NCBI Taxonomy" id="280463"/>
    <lineage>
        <taxon>Eukaryota</taxon>
        <taxon>Haptista</taxon>
        <taxon>Haptophyta</taxon>
        <taxon>Prymnesiophyceae</taxon>
        <taxon>Isochrysidales</taxon>
        <taxon>Noelaerhabdaceae</taxon>
        <taxon>Emiliania</taxon>
    </lineage>
</organism>
<keyword evidence="7" id="KW-1185">Reference proteome</keyword>
<evidence type="ECO:0000313" key="6">
    <source>
        <dbReference type="EnsemblProtists" id="EOD34286"/>
    </source>
</evidence>
<feature type="domain" description="MACPF" evidence="5">
    <location>
        <begin position="4"/>
        <end position="323"/>
    </location>
</feature>
<evidence type="ECO:0000256" key="3">
    <source>
        <dbReference type="ARBA" id="ARBA00022852"/>
    </source>
</evidence>
<evidence type="ECO:0000313" key="7">
    <source>
        <dbReference type="Proteomes" id="UP000013827"/>
    </source>
</evidence>
<accession>A0A0D3KEV1</accession>
<evidence type="ECO:0000256" key="4">
    <source>
        <dbReference type="ARBA" id="ARBA00023157"/>
    </source>
</evidence>
<name>A0A0D3KEV1_EMIH1</name>
<keyword evidence="4" id="KW-1015">Disulfide bond</keyword>
<dbReference type="GeneID" id="17279557"/>
<dbReference type="eggNOG" id="ENOG502S7UT">
    <property type="taxonomic scope" value="Eukaryota"/>
</dbReference>
<evidence type="ECO:0000256" key="1">
    <source>
        <dbReference type="ARBA" id="ARBA00004613"/>
    </source>
</evidence>
<evidence type="ECO:0000256" key="2">
    <source>
        <dbReference type="ARBA" id="ARBA00022525"/>
    </source>
</evidence>
<dbReference type="EnsemblProtists" id="EOD34286">
    <property type="protein sequence ID" value="EOD34286"/>
    <property type="gene ID" value="EMIHUDRAFT_201992"/>
</dbReference>
<dbReference type="RefSeq" id="XP_005786715.1">
    <property type="nucleotide sequence ID" value="XM_005786658.1"/>
</dbReference>
<dbReference type="Pfam" id="PF01823">
    <property type="entry name" value="MACPF"/>
    <property type="match status" value="1"/>
</dbReference>
<reference evidence="7" key="1">
    <citation type="journal article" date="2013" name="Nature">
        <title>Pan genome of the phytoplankton Emiliania underpins its global distribution.</title>
        <authorList>
            <person name="Read B.A."/>
            <person name="Kegel J."/>
            <person name="Klute M.J."/>
            <person name="Kuo A."/>
            <person name="Lefebvre S.C."/>
            <person name="Maumus F."/>
            <person name="Mayer C."/>
            <person name="Miller J."/>
            <person name="Monier A."/>
            <person name="Salamov A."/>
            <person name="Young J."/>
            <person name="Aguilar M."/>
            <person name="Claverie J.M."/>
            <person name="Frickenhaus S."/>
            <person name="Gonzalez K."/>
            <person name="Herman E.K."/>
            <person name="Lin Y.C."/>
            <person name="Napier J."/>
            <person name="Ogata H."/>
            <person name="Sarno A.F."/>
            <person name="Shmutz J."/>
            <person name="Schroeder D."/>
            <person name="de Vargas C."/>
            <person name="Verret F."/>
            <person name="von Dassow P."/>
            <person name="Valentin K."/>
            <person name="Van de Peer Y."/>
            <person name="Wheeler G."/>
            <person name="Dacks J.B."/>
            <person name="Delwiche C.F."/>
            <person name="Dyhrman S.T."/>
            <person name="Glockner G."/>
            <person name="John U."/>
            <person name="Richards T."/>
            <person name="Worden A.Z."/>
            <person name="Zhang X."/>
            <person name="Grigoriev I.V."/>
            <person name="Allen A.E."/>
            <person name="Bidle K."/>
            <person name="Borodovsky M."/>
            <person name="Bowler C."/>
            <person name="Brownlee C."/>
            <person name="Cock J.M."/>
            <person name="Elias M."/>
            <person name="Gladyshev V.N."/>
            <person name="Groth M."/>
            <person name="Guda C."/>
            <person name="Hadaegh A."/>
            <person name="Iglesias-Rodriguez M.D."/>
            <person name="Jenkins J."/>
            <person name="Jones B.M."/>
            <person name="Lawson T."/>
            <person name="Leese F."/>
            <person name="Lindquist E."/>
            <person name="Lobanov A."/>
            <person name="Lomsadze A."/>
            <person name="Malik S.B."/>
            <person name="Marsh M.E."/>
            <person name="Mackinder L."/>
            <person name="Mock T."/>
            <person name="Mueller-Roeber B."/>
            <person name="Pagarete A."/>
            <person name="Parker M."/>
            <person name="Probert I."/>
            <person name="Quesneville H."/>
            <person name="Raines C."/>
            <person name="Rensing S.A."/>
            <person name="Riano-Pachon D.M."/>
            <person name="Richier S."/>
            <person name="Rokitta S."/>
            <person name="Shiraiwa Y."/>
            <person name="Soanes D.M."/>
            <person name="van der Giezen M."/>
            <person name="Wahlund T.M."/>
            <person name="Williams B."/>
            <person name="Wilson W."/>
            <person name="Wolfe G."/>
            <person name="Wurch L.L."/>
        </authorList>
    </citation>
    <scope>NUCLEOTIDE SEQUENCE</scope>
</reference>
<keyword evidence="3" id="KW-0204">Cytolysis</keyword>